<accession>A0A7U4P3X4</accession>
<dbReference type="AlphaFoldDB" id="A0A7U4P3X4"/>
<accession>A0A7T2TYM6</accession>
<gene>
    <name evidence="1" type="ORF">I6G56_11505</name>
</gene>
<dbReference type="Proteomes" id="UP000594943">
    <property type="component" value="Chromosome 1"/>
</dbReference>
<dbReference type="RefSeq" id="WP_006026888.1">
    <property type="nucleotide sequence ID" value="NZ_CP013380.1"/>
</dbReference>
<evidence type="ECO:0000313" key="1">
    <source>
        <dbReference type="EMBL" id="QPS42258.1"/>
    </source>
</evidence>
<sequence length="49" mass="5323">MSGRADQHTWLREHASTSAFLAGSGARLPEFDEPALCRYLVHSIGIAPV</sequence>
<organism evidence="1 2">
    <name type="scientific">Burkholderia humptydooensis</name>
    <dbReference type="NCBI Taxonomy" id="430531"/>
    <lineage>
        <taxon>Bacteria</taxon>
        <taxon>Pseudomonadati</taxon>
        <taxon>Pseudomonadota</taxon>
        <taxon>Betaproteobacteria</taxon>
        <taxon>Burkholderiales</taxon>
        <taxon>Burkholderiaceae</taxon>
        <taxon>Burkholderia</taxon>
        <taxon>pseudomallei group</taxon>
    </lineage>
</organism>
<evidence type="ECO:0000313" key="2">
    <source>
        <dbReference type="Proteomes" id="UP000594943"/>
    </source>
</evidence>
<proteinExistence type="predicted"/>
<name>A0A7U4P3X4_9BURK</name>
<protein>
    <submittedName>
        <fullName evidence="1">LtxA</fullName>
    </submittedName>
</protein>
<dbReference type="EMBL" id="CP065686">
    <property type="protein sequence ID" value="QPS42258.1"/>
    <property type="molecule type" value="Genomic_DNA"/>
</dbReference>
<dbReference type="KEGG" id="bhg:I6G56_11505"/>
<reference evidence="1 2" key="1">
    <citation type="submission" date="2020-12" db="EMBL/GenBank/DDBJ databases">
        <title>FDA dAtabase for Regulatory Grade micrObial Sequences (FDA-ARGOS): Supporting development and validation of Infectious Disease Dx tests.</title>
        <authorList>
            <person name="Nelson B."/>
            <person name="Plummer A."/>
            <person name="Tallon L."/>
            <person name="Sadzewicz L."/>
            <person name="Zhao X."/>
            <person name="Boylan J."/>
            <person name="Ott S."/>
            <person name="Bowen H."/>
            <person name="Vavikolanu K."/>
            <person name="Mehta A."/>
            <person name="Aluvathingal J."/>
            <person name="Nadendla S."/>
            <person name="Myers T."/>
            <person name="Yan Y."/>
            <person name="Sichtig H."/>
        </authorList>
    </citation>
    <scope>NUCLEOTIDE SEQUENCE [LARGE SCALE GENOMIC DNA]</scope>
    <source>
        <strain evidence="1 2">FDAARGOS_899</strain>
    </source>
</reference>